<feature type="region of interest" description="Disordered" evidence="1">
    <location>
        <begin position="406"/>
        <end position="508"/>
    </location>
</feature>
<proteinExistence type="predicted"/>
<feature type="compositionally biased region" description="Basic and acidic residues" evidence="1">
    <location>
        <begin position="135"/>
        <end position="149"/>
    </location>
</feature>
<feature type="compositionally biased region" description="Low complexity" evidence="1">
    <location>
        <begin position="53"/>
        <end position="82"/>
    </location>
</feature>
<feature type="compositionally biased region" description="Basic and acidic residues" evidence="1">
    <location>
        <begin position="466"/>
        <end position="475"/>
    </location>
</feature>
<feature type="region of interest" description="Disordered" evidence="1">
    <location>
        <begin position="107"/>
        <end position="170"/>
    </location>
</feature>
<feature type="region of interest" description="Disordered" evidence="1">
    <location>
        <begin position="526"/>
        <end position="547"/>
    </location>
</feature>
<feature type="region of interest" description="Disordered" evidence="1">
    <location>
        <begin position="50"/>
        <end position="91"/>
    </location>
</feature>
<protein>
    <submittedName>
        <fullName evidence="3">Uncharacterized protein</fullName>
    </submittedName>
</protein>
<feature type="region of interest" description="Disordered" evidence="1">
    <location>
        <begin position="345"/>
        <end position="382"/>
    </location>
</feature>
<keyword evidence="2" id="KW-0472">Membrane</keyword>
<feature type="compositionally biased region" description="Acidic residues" evidence="1">
    <location>
        <begin position="154"/>
        <end position="170"/>
    </location>
</feature>
<reference evidence="3" key="1">
    <citation type="submission" date="2020-03" db="EMBL/GenBank/DDBJ databases">
        <authorList>
            <person name="Chebbi M.A."/>
            <person name="Drezen J.M."/>
        </authorList>
    </citation>
    <scope>NUCLEOTIDE SEQUENCE</scope>
    <source>
        <tissue evidence="3">Whole body</tissue>
    </source>
</reference>
<sequence length="608" mass="65753">MSALPFTSLKFICSCCCWITCLVILIRPGGYFSSAAFVYRNPGDFSGDSAYKNTRNNNSRNNYGSTSSESSTTTSGSSNSNSAPEGVINNNSRANYSLNRTKNVINNPSNDFVVSGDPSGTHGNNNYHYYLNDDGGDRYSSKEPSKRAVSDGNDFYDENTDMSYDDDEDDDYIQTNTTEKGRFLGSVCEDTCNPDLQHVVCDATTGLCECEKLYPVKLGPTKGCAKPKKIGEQCFYRAACTFADQHSTCTQVQHKAVCDCSEGYHKVVIGRPNKRVFCAEDLVLISTDTSTLLGIASGIAVLTGLMCFVLKLFSRARYSRPRNYANANHAPPMVFSSDTGIPLTLSGRPSSRSSQRSDSTPLSCGTFRRPSSGGSRGPLVPASRAGAARAAAILLISCHLQATKDGNKHRRTLSDVAEGSTDGLGSRRPSLASLHSSVSSARSYSAKRLERERNEKEQRQALQELRLSRQRDSDAAQHQPAQPQQQLQLQQQTSTPSPSPRTPHSTDELLPSVQEDKEAFYNEVATTSGTSLPSTSRSKLTHQKSSGSLPLTATATFSSTVPSAIPGKKKIKCNSGETAFNSSVVCTTAFTNNNDTGNCSNVVDIFES</sequence>
<feature type="compositionally biased region" description="Basic and acidic residues" evidence="1">
    <location>
        <begin position="447"/>
        <end position="459"/>
    </location>
</feature>
<comment type="caution">
    <text evidence="3">The sequence shown here is derived from an EMBL/GenBank/DDBJ whole genome shotgun (WGS) entry which is preliminary data.</text>
</comment>
<gene>
    <name evidence="3" type="ORF">G9C98_001971</name>
</gene>
<reference evidence="3" key="2">
    <citation type="submission" date="2021-04" db="EMBL/GenBank/DDBJ databases">
        <title>Genome-wide patterns of bracovirus chromosomal integration into multiple host tissues during parasitism.</title>
        <authorList>
            <person name="Chebbi M.A.C."/>
        </authorList>
    </citation>
    <scope>NUCLEOTIDE SEQUENCE</scope>
    <source>
        <tissue evidence="3">Whole body</tissue>
    </source>
</reference>
<dbReference type="AlphaFoldDB" id="A0A8J5VBQ4"/>
<organism evidence="3 4">
    <name type="scientific">Cotesia typhae</name>
    <dbReference type="NCBI Taxonomy" id="2053667"/>
    <lineage>
        <taxon>Eukaryota</taxon>
        <taxon>Metazoa</taxon>
        <taxon>Ecdysozoa</taxon>
        <taxon>Arthropoda</taxon>
        <taxon>Hexapoda</taxon>
        <taxon>Insecta</taxon>
        <taxon>Pterygota</taxon>
        <taxon>Neoptera</taxon>
        <taxon>Endopterygota</taxon>
        <taxon>Hymenoptera</taxon>
        <taxon>Apocrita</taxon>
        <taxon>Ichneumonoidea</taxon>
        <taxon>Braconidae</taxon>
        <taxon>Microgastrinae</taxon>
        <taxon>Cotesia</taxon>
    </lineage>
</organism>
<evidence type="ECO:0000256" key="1">
    <source>
        <dbReference type="SAM" id="MobiDB-lite"/>
    </source>
</evidence>
<dbReference type="Proteomes" id="UP000729913">
    <property type="component" value="Unassembled WGS sequence"/>
</dbReference>
<feature type="transmembrane region" description="Helical" evidence="2">
    <location>
        <begin position="292"/>
        <end position="313"/>
    </location>
</feature>
<keyword evidence="2" id="KW-1133">Transmembrane helix</keyword>
<dbReference type="OrthoDB" id="6345081at2759"/>
<keyword evidence="2" id="KW-0812">Transmembrane</keyword>
<feature type="compositionally biased region" description="Low complexity" evidence="1">
    <location>
        <begin position="430"/>
        <end position="446"/>
    </location>
</feature>
<feature type="compositionally biased region" description="Low complexity" evidence="1">
    <location>
        <begin position="476"/>
        <end position="496"/>
    </location>
</feature>
<feature type="compositionally biased region" description="Low complexity" evidence="1">
    <location>
        <begin position="345"/>
        <end position="363"/>
    </location>
</feature>
<keyword evidence="4" id="KW-1185">Reference proteome</keyword>
<name>A0A8J5VBQ4_9HYME</name>
<evidence type="ECO:0000256" key="2">
    <source>
        <dbReference type="SAM" id="Phobius"/>
    </source>
</evidence>
<accession>A0A8J5VBQ4</accession>
<evidence type="ECO:0000313" key="4">
    <source>
        <dbReference type="Proteomes" id="UP000729913"/>
    </source>
</evidence>
<evidence type="ECO:0000313" key="3">
    <source>
        <dbReference type="EMBL" id="KAG8040983.1"/>
    </source>
</evidence>
<dbReference type="EMBL" id="JAAOIC020000019">
    <property type="protein sequence ID" value="KAG8040983.1"/>
    <property type="molecule type" value="Genomic_DNA"/>
</dbReference>